<keyword evidence="3" id="KW-0238">DNA-binding</keyword>
<dbReference type="SUPFAM" id="SSF116734">
    <property type="entry name" value="DNA methylase specificity domain"/>
    <property type="match status" value="2"/>
</dbReference>
<protein>
    <recommendedName>
        <fullName evidence="5">Type I restriction modification DNA specificity domain-containing protein</fullName>
    </recommendedName>
</protein>
<dbReference type="OrthoDB" id="164285at2"/>
<sequence>MSELPKGWVETELGEVSDFENGDRGKNYPGRKTFVEKGVPMVSAGHFQNGRLDWQSMNYIPEENFEKLGSGKLRSGDFLFFLRGSLGKFAYIDKIDKGAIASSLVIVRPNRNIEKSYLDYYFRSPIPSAMIEVFANGVAQPNLSSKSLGQFFFPLPPLAEQKRIVGKLDALGAKSTRARDHLSRIETLTKRYKQAVLQFAYLGHLTADWRKSISLVSAKQLVDETPEPDRSRGGRTATDTVIDGKAALSVNQPSRTPPSGWLWTSLNRVAKQETGHTPSRSHPEWWDGEIPWIGIKDAGLHHGQTIMDTMQKTNDDGLANSSARLLPEGTVCLSRTASVGYVTIMGKPMATSQDFVTWTCTDALDPKFLMYALMAEGQDIRNFGKGTTHTTIYFPEVRALNISLAPVDEQKEIVRRIETAFAKIDKLAAEAARALALTDRLDETILARAFRGELVPQDPNDEPASALLDRIKAERAEAPKPKRGRRKKS</sequence>
<dbReference type="AlphaFoldDB" id="A0A2N5XT56"/>
<dbReference type="InterPro" id="IPR000055">
    <property type="entry name" value="Restrct_endonuc_typeI_TRD"/>
</dbReference>
<keyword evidence="7" id="KW-1185">Reference proteome</keyword>
<accession>A0A2N5XT56</accession>
<dbReference type="EMBL" id="PKUQ01000016">
    <property type="protein sequence ID" value="PLW77679.1"/>
    <property type="molecule type" value="Genomic_DNA"/>
</dbReference>
<dbReference type="PANTHER" id="PTHR43140:SF1">
    <property type="entry name" value="TYPE I RESTRICTION ENZYME ECOKI SPECIFICITY SUBUNIT"/>
    <property type="match status" value="1"/>
</dbReference>
<dbReference type="RefSeq" id="WP_101533695.1">
    <property type="nucleotide sequence ID" value="NZ_PKUQ01000016.1"/>
</dbReference>
<evidence type="ECO:0000256" key="3">
    <source>
        <dbReference type="ARBA" id="ARBA00023125"/>
    </source>
</evidence>
<dbReference type="Proteomes" id="UP000234881">
    <property type="component" value="Unassembled WGS sequence"/>
</dbReference>
<gene>
    <name evidence="6" type="ORF">C0081_10345</name>
</gene>
<feature type="domain" description="Type I restriction modification DNA specificity" evidence="5">
    <location>
        <begin position="258"/>
        <end position="424"/>
    </location>
</feature>
<dbReference type="InterPro" id="IPR044946">
    <property type="entry name" value="Restrct_endonuc_typeI_TRD_sf"/>
</dbReference>
<proteinExistence type="inferred from homology"/>
<dbReference type="Pfam" id="PF01420">
    <property type="entry name" value="Methylase_S"/>
    <property type="match status" value="2"/>
</dbReference>
<keyword evidence="2" id="KW-0680">Restriction system</keyword>
<evidence type="ECO:0000256" key="1">
    <source>
        <dbReference type="ARBA" id="ARBA00010923"/>
    </source>
</evidence>
<dbReference type="GO" id="GO:0009307">
    <property type="term" value="P:DNA restriction-modification system"/>
    <property type="evidence" value="ECO:0007669"/>
    <property type="project" value="UniProtKB-KW"/>
</dbReference>
<dbReference type="Gene3D" id="3.90.220.20">
    <property type="entry name" value="DNA methylase specificity domains"/>
    <property type="match status" value="2"/>
</dbReference>
<evidence type="ECO:0000256" key="4">
    <source>
        <dbReference type="SAM" id="MobiDB-lite"/>
    </source>
</evidence>
<evidence type="ECO:0000256" key="2">
    <source>
        <dbReference type="ARBA" id="ARBA00022747"/>
    </source>
</evidence>
<feature type="domain" description="Type I restriction modification DNA specificity" evidence="5">
    <location>
        <begin position="5"/>
        <end position="175"/>
    </location>
</feature>
<feature type="region of interest" description="Disordered" evidence="4">
    <location>
        <begin position="456"/>
        <end position="489"/>
    </location>
</feature>
<dbReference type="InterPro" id="IPR051212">
    <property type="entry name" value="Type-I_RE_S_subunit"/>
</dbReference>
<evidence type="ECO:0000259" key="5">
    <source>
        <dbReference type="Pfam" id="PF01420"/>
    </source>
</evidence>
<dbReference type="CDD" id="cd17264">
    <property type="entry name" value="RMtype1_S_Eco3763I-TRD2-CR2_like"/>
    <property type="match status" value="1"/>
</dbReference>
<feature type="compositionally biased region" description="Basic and acidic residues" evidence="4">
    <location>
        <begin position="469"/>
        <end position="480"/>
    </location>
</feature>
<dbReference type="PANTHER" id="PTHR43140">
    <property type="entry name" value="TYPE-1 RESTRICTION ENZYME ECOKI SPECIFICITY PROTEIN"/>
    <property type="match status" value="1"/>
</dbReference>
<organism evidence="6 7">
    <name type="scientific">Cohaesibacter celericrescens</name>
    <dbReference type="NCBI Taxonomy" id="2067669"/>
    <lineage>
        <taxon>Bacteria</taxon>
        <taxon>Pseudomonadati</taxon>
        <taxon>Pseudomonadota</taxon>
        <taxon>Alphaproteobacteria</taxon>
        <taxon>Hyphomicrobiales</taxon>
        <taxon>Cohaesibacteraceae</taxon>
    </lineage>
</organism>
<evidence type="ECO:0000313" key="7">
    <source>
        <dbReference type="Proteomes" id="UP000234881"/>
    </source>
</evidence>
<comment type="caution">
    <text evidence="6">The sequence shown here is derived from an EMBL/GenBank/DDBJ whole genome shotgun (WGS) entry which is preliminary data.</text>
</comment>
<reference evidence="6 7" key="1">
    <citation type="submission" date="2018-01" db="EMBL/GenBank/DDBJ databases">
        <title>The draft genome sequence of Cohaesibacter sp. H1304.</title>
        <authorList>
            <person name="Wang N.-N."/>
            <person name="Du Z.-J."/>
        </authorList>
    </citation>
    <scope>NUCLEOTIDE SEQUENCE [LARGE SCALE GENOMIC DNA]</scope>
    <source>
        <strain evidence="6 7">H1304</strain>
    </source>
</reference>
<dbReference type="GO" id="GO:0003677">
    <property type="term" value="F:DNA binding"/>
    <property type="evidence" value="ECO:0007669"/>
    <property type="project" value="UniProtKB-KW"/>
</dbReference>
<evidence type="ECO:0000313" key="6">
    <source>
        <dbReference type="EMBL" id="PLW77679.1"/>
    </source>
</evidence>
<name>A0A2N5XT56_9HYPH</name>
<comment type="similarity">
    <text evidence="1">Belongs to the type-I restriction system S methylase family.</text>
</comment>
<dbReference type="CDD" id="cd17248">
    <property type="entry name" value="RMtype1_S_AmiI-TRD2-CR2_like"/>
    <property type="match status" value="1"/>
</dbReference>